<keyword evidence="10 11" id="KW-0660">Purine salvage</keyword>
<evidence type="ECO:0000313" key="16">
    <source>
        <dbReference type="Proteomes" id="UP000553981"/>
    </source>
</evidence>
<evidence type="ECO:0000256" key="9">
    <source>
        <dbReference type="ARBA" id="ARBA00022679"/>
    </source>
</evidence>
<dbReference type="EMBL" id="UASJ01000001">
    <property type="protein sequence ID" value="SQB64507.1"/>
    <property type="molecule type" value="Genomic_DNA"/>
</dbReference>
<sequence>MNTAVDFDPRLHQIITSHLAEIPDFPQPGVLFRDFSPLLASGDPFRELIAGIAQHYRGRINAVAGLESRGFILSSPLAVELGVPMIMVRKAGKLPGHVISESYDLEYGSATIQVQPETVQGFDSILVVDDLLATGGTAAASVKLLEKAGGHVSEILVLMELKAMNGRKHLGNTPFHSLVEL</sequence>
<dbReference type="SUPFAM" id="SSF53271">
    <property type="entry name" value="PRTase-like"/>
    <property type="match status" value="1"/>
</dbReference>
<dbReference type="PANTHER" id="PTHR32315:SF3">
    <property type="entry name" value="ADENINE PHOSPHORIBOSYLTRANSFERASE"/>
    <property type="match status" value="1"/>
</dbReference>
<dbReference type="PANTHER" id="PTHR32315">
    <property type="entry name" value="ADENINE PHOSPHORIBOSYLTRANSFERASE"/>
    <property type="match status" value="1"/>
</dbReference>
<feature type="domain" description="Phosphoribosyltransferase" evidence="12">
    <location>
        <begin position="45"/>
        <end position="160"/>
    </location>
</feature>
<reference evidence="13 16" key="2">
    <citation type="submission" date="2020-04" db="EMBL/GenBank/DDBJ databases">
        <title>Antimicrobial susceptibility and clonality of vaginal-derived multi-drug resistant Mobiluncus isolates in China.</title>
        <authorList>
            <person name="Zhang X."/>
        </authorList>
    </citation>
    <scope>NUCLEOTIDE SEQUENCE [LARGE SCALE GENOMIC DNA]</scope>
    <source>
        <strain evidence="13 16">19</strain>
    </source>
</reference>
<dbReference type="EMBL" id="JABCUI010000004">
    <property type="protein sequence ID" value="NMW87694.1"/>
    <property type="molecule type" value="Genomic_DNA"/>
</dbReference>
<evidence type="ECO:0000313" key="13">
    <source>
        <dbReference type="EMBL" id="NMW87694.1"/>
    </source>
</evidence>
<evidence type="ECO:0000256" key="5">
    <source>
        <dbReference type="ARBA" id="ARBA00008391"/>
    </source>
</evidence>
<evidence type="ECO:0000256" key="1">
    <source>
        <dbReference type="ARBA" id="ARBA00000868"/>
    </source>
</evidence>
<evidence type="ECO:0000313" key="14">
    <source>
        <dbReference type="EMBL" id="SQB64507.1"/>
    </source>
</evidence>
<keyword evidence="8 11" id="KW-0328">Glycosyltransferase</keyword>
<evidence type="ECO:0000256" key="11">
    <source>
        <dbReference type="HAMAP-Rule" id="MF_00004"/>
    </source>
</evidence>
<evidence type="ECO:0000256" key="8">
    <source>
        <dbReference type="ARBA" id="ARBA00022676"/>
    </source>
</evidence>
<dbReference type="UniPathway" id="UPA00588">
    <property type="reaction ID" value="UER00646"/>
</dbReference>
<evidence type="ECO:0000313" key="15">
    <source>
        <dbReference type="Proteomes" id="UP000250245"/>
    </source>
</evidence>
<dbReference type="Gene3D" id="3.40.50.2020">
    <property type="match status" value="1"/>
</dbReference>
<comment type="pathway">
    <text evidence="4 11">Purine metabolism; AMP biosynthesis via salvage pathway; AMP from adenine: step 1/1.</text>
</comment>
<dbReference type="InterPro" id="IPR050054">
    <property type="entry name" value="UPRTase/APRTase"/>
</dbReference>
<dbReference type="GO" id="GO:0005737">
    <property type="term" value="C:cytoplasm"/>
    <property type="evidence" value="ECO:0007669"/>
    <property type="project" value="UniProtKB-SubCell"/>
</dbReference>
<dbReference type="InterPro" id="IPR000836">
    <property type="entry name" value="PRTase_dom"/>
</dbReference>
<organism evidence="14 15">
    <name type="scientific">Mobiluncus curtisii</name>
    <dbReference type="NCBI Taxonomy" id="2051"/>
    <lineage>
        <taxon>Bacteria</taxon>
        <taxon>Bacillati</taxon>
        <taxon>Actinomycetota</taxon>
        <taxon>Actinomycetes</taxon>
        <taxon>Actinomycetales</taxon>
        <taxon>Actinomycetaceae</taxon>
        <taxon>Mobiluncus</taxon>
    </lineage>
</organism>
<comment type="function">
    <text evidence="2 11">Catalyzes a salvage reaction resulting in the formation of AMP, that is energically less costly than de novo synthesis.</text>
</comment>
<dbReference type="InterPro" id="IPR005764">
    <property type="entry name" value="Ade_phspho_trans"/>
</dbReference>
<dbReference type="NCBIfam" id="NF002636">
    <property type="entry name" value="PRK02304.1-5"/>
    <property type="match status" value="1"/>
</dbReference>
<evidence type="ECO:0000256" key="3">
    <source>
        <dbReference type="ARBA" id="ARBA00004496"/>
    </source>
</evidence>
<proteinExistence type="inferred from homology"/>
<dbReference type="CDD" id="cd06223">
    <property type="entry name" value="PRTases_typeI"/>
    <property type="match status" value="1"/>
</dbReference>
<dbReference type="FunFam" id="3.40.50.2020:FF:000021">
    <property type="entry name" value="Adenine phosphoribosyltransferase"/>
    <property type="match status" value="1"/>
</dbReference>
<dbReference type="InterPro" id="IPR029057">
    <property type="entry name" value="PRTase-like"/>
</dbReference>
<comment type="subunit">
    <text evidence="11">Homodimer.</text>
</comment>
<dbReference type="AlphaFoldDB" id="A0A2X2YLK1"/>
<dbReference type="GO" id="GO:0002055">
    <property type="term" value="F:adenine binding"/>
    <property type="evidence" value="ECO:0007669"/>
    <property type="project" value="TreeGrafter"/>
</dbReference>
<evidence type="ECO:0000256" key="10">
    <source>
        <dbReference type="ARBA" id="ARBA00022726"/>
    </source>
</evidence>
<dbReference type="GeneID" id="55565839"/>
<evidence type="ECO:0000256" key="7">
    <source>
        <dbReference type="ARBA" id="ARBA00022490"/>
    </source>
</evidence>
<evidence type="ECO:0000256" key="6">
    <source>
        <dbReference type="ARBA" id="ARBA00011893"/>
    </source>
</evidence>
<dbReference type="Pfam" id="PF00156">
    <property type="entry name" value="Pribosyltran"/>
    <property type="match status" value="1"/>
</dbReference>
<protein>
    <recommendedName>
        <fullName evidence="6 11">Adenine phosphoribosyltransferase</fullName>
        <shortName evidence="11">APRT</shortName>
        <ecNumber evidence="6 11">2.4.2.7</ecNumber>
    </recommendedName>
</protein>
<evidence type="ECO:0000256" key="2">
    <source>
        <dbReference type="ARBA" id="ARBA00003968"/>
    </source>
</evidence>
<keyword evidence="9 11" id="KW-0808">Transferase</keyword>
<dbReference type="GO" id="GO:0006166">
    <property type="term" value="P:purine ribonucleoside salvage"/>
    <property type="evidence" value="ECO:0007669"/>
    <property type="project" value="UniProtKB-KW"/>
</dbReference>
<dbReference type="Proteomes" id="UP000553981">
    <property type="component" value="Unassembled WGS sequence"/>
</dbReference>
<dbReference type="RefSeq" id="WP_004006762.1">
    <property type="nucleotide sequence ID" value="NZ_CP068112.1"/>
</dbReference>
<dbReference type="GO" id="GO:0006168">
    <property type="term" value="P:adenine salvage"/>
    <property type="evidence" value="ECO:0007669"/>
    <property type="project" value="InterPro"/>
</dbReference>
<dbReference type="GO" id="GO:0044209">
    <property type="term" value="P:AMP salvage"/>
    <property type="evidence" value="ECO:0007669"/>
    <property type="project" value="UniProtKB-UniRule"/>
</dbReference>
<dbReference type="GO" id="GO:0003999">
    <property type="term" value="F:adenine phosphoribosyltransferase activity"/>
    <property type="evidence" value="ECO:0007669"/>
    <property type="project" value="UniProtKB-UniRule"/>
</dbReference>
<dbReference type="GO" id="GO:0016208">
    <property type="term" value="F:AMP binding"/>
    <property type="evidence" value="ECO:0007669"/>
    <property type="project" value="TreeGrafter"/>
</dbReference>
<gene>
    <name evidence="11 14" type="primary">apt</name>
    <name evidence="13" type="ORF">HHJ67_08085</name>
    <name evidence="14" type="ORF">NCTC11820_00855</name>
</gene>
<accession>A0A2X2YLK1</accession>
<comment type="similarity">
    <text evidence="5 11">Belongs to the purine/pyrimidine phosphoribosyltransferase family.</text>
</comment>
<name>A0A2X2YLK1_9ACTO</name>
<comment type="catalytic activity">
    <reaction evidence="1 11">
        <text>AMP + diphosphate = 5-phospho-alpha-D-ribose 1-diphosphate + adenine</text>
        <dbReference type="Rhea" id="RHEA:16609"/>
        <dbReference type="ChEBI" id="CHEBI:16708"/>
        <dbReference type="ChEBI" id="CHEBI:33019"/>
        <dbReference type="ChEBI" id="CHEBI:58017"/>
        <dbReference type="ChEBI" id="CHEBI:456215"/>
        <dbReference type="EC" id="2.4.2.7"/>
    </reaction>
</comment>
<dbReference type="OMA" id="QAYDLEY"/>
<keyword evidence="7 11" id="KW-0963">Cytoplasm</keyword>
<reference evidence="14 15" key="1">
    <citation type="submission" date="2018-06" db="EMBL/GenBank/DDBJ databases">
        <authorList>
            <consortium name="Pathogen Informatics"/>
            <person name="Doyle S."/>
        </authorList>
    </citation>
    <scope>NUCLEOTIDE SEQUENCE [LARGE SCALE GENOMIC DNA]</scope>
    <source>
        <strain evidence="14 15">NCTC11820</strain>
    </source>
</reference>
<dbReference type="HAMAP" id="MF_00004">
    <property type="entry name" value="Aden_phosphoribosyltr"/>
    <property type="match status" value="1"/>
</dbReference>
<evidence type="ECO:0000256" key="4">
    <source>
        <dbReference type="ARBA" id="ARBA00004659"/>
    </source>
</evidence>
<dbReference type="EC" id="2.4.2.7" evidence="6 11"/>
<evidence type="ECO:0000259" key="12">
    <source>
        <dbReference type="Pfam" id="PF00156"/>
    </source>
</evidence>
<comment type="subcellular location">
    <subcellularLocation>
        <location evidence="3 11">Cytoplasm</location>
    </subcellularLocation>
</comment>
<dbReference type="Proteomes" id="UP000250245">
    <property type="component" value="Unassembled WGS sequence"/>
</dbReference>